<evidence type="ECO:0000259" key="1">
    <source>
        <dbReference type="Pfam" id="PF01593"/>
    </source>
</evidence>
<dbReference type="InterPro" id="IPR036188">
    <property type="entry name" value="FAD/NAD-bd_sf"/>
</dbReference>
<gene>
    <name evidence="2" type="ORF">IRJ16_04070</name>
</gene>
<dbReference type="SUPFAM" id="SSF51905">
    <property type="entry name" value="FAD/NAD(P)-binding domain"/>
    <property type="match status" value="1"/>
</dbReference>
<dbReference type="Pfam" id="PF01593">
    <property type="entry name" value="Amino_oxidase"/>
    <property type="match status" value="1"/>
</dbReference>
<evidence type="ECO:0000313" key="3">
    <source>
        <dbReference type="Proteomes" id="UP000622475"/>
    </source>
</evidence>
<dbReference type="Gene3D" id="3.30.70.1990">
    <property type="match status" value="1"/>
</dbReference>
<dbReference type="Proteomes" id="UP000622475">
    <property type="component" value="Unassembled WGS sequence"/>
</dbReference>
<name>A0A929KY57_9SPHI</name>
<protein>
    <submittedName>
        <fullName evidence="2">FAD-dependent oxidoreductase</fullName>
    </submittedName>
</protein>
<reference evidence="2" key="1">
    <citation type="submission" date="2020-10" db="EMBL/GenBank/DDBJ databases">
        <title>Mucilaginibacter mali sp. nov., isolated from rhizosphere soil of apple orchard.</title>
        <authorList>
            <person name="Lee J.-S."/>
            <person name="Kim H.S."/>
            <person name="Kim J.-S."/>
        </authorList>
    </citation>
    <scope>NUCLEOTIDE SEQUENCE</scope>
    <source>
        <strain evidence="2">KCTC 22746</strain>
    </source>
</reference>
<keyword evidence="3" id="KW-1185">Reference proteome</keyword>
<dbReference type="InterPro" id="IPR002937">
    <property type="entry name" value="Amino_oxidase"/>
</dbReference>
<dbReference type="PANTHER" id="PTHR42923:SF17">
    <property type="entry name" value="AMINE OXIDASE DOMAIN-CONTAINING PROTEIN"/>
    <property type="match status" value="1"/>
</dbReference>
<dbReference type="EMBL" id="JADFFL010000002">
    <property type="protein sequence ID" value="MBE9661049.1"/>
    <property type="molecule type" value="Genomic_DNA"/>
</dbReference>
<dbReference type="InterPro" id="IPR050464">
    <property type="entry name" value="Zeta_carotene_desat/Oxidored"/>
</dbReference>
<dbReference type="AlphaFoldDB" id="A0A929KY57"/>
<dbReference type="Gene3D" id="3.50.50.60">
    <property type="entry name" value="FAD/NAD(P)-binding domain"/>
    <property type="match status" value="1"/>
</dbReference>
<organism evidence="2 3">
    <name type="scientific">Mucilaginibacter myungsuensis</name>
    <dbReference type="NCBI Taxonomy" id="649104"/>
    <lineage>
        <taxon>Bacteria</taxon>
        <taxon>Pseudomonadati</taxon>
        <taxon>Bacteroidota</taxon>
        <taxon>Sphingobacteriia</taxon>
        <taxon>Sphingobacteriales</taxon>
        <taxon>Sphingobacteriaceae</taxon>
        <taxon>Mucilaginibacter</taxon>
    </lineage>
</organism>
<comment type="caution">
    <text evidence="2">The sequence shown here is derived from an EMBL/GenBank/DDBJ whole genome shotgun (WGS) entry which is preliminary data.</text>
</comment>
<dbReference type="RefSeq" id="WP_194110259.1">
    <property type="nucleotide sequence ID" value="NZ_JADFFL010000002.1"/>
</dbReference>
<sequence>MEHPRSEIRGGTTAIIGTGIAGMGSAHFLHKHTNLTIYEQNDYVGGHTNTVTVDEDGKPVYVDTGFMVFNYKTYPNLCKLFAEIKAPVKKTDMSFSVQHVPSGLEYSGSSINHLFAQRKNIFNTKYIKMLMQIGRFNKESIKILDDPKYANYSIGQYIKEFNFGEEMLWKYLVPMSSAVWSTPMEEMLDFPAVTLIRFFLNHGFLGLDTQHQWYTLEKGSQAYREILIKPFKDKIHTNRKAIKIARTDDGKAIVIASDGTAQIFDRVIIATHGDQALKLLEKPTFDEHRLLSNFKYQYNKAVLHTDESIMPKTKLAWASWNYRIQQDHGKLNPSTIYWMNQLQGVSDKKNYLVSINPHEGLNERKILKELDYDHPLFDINAINAQAELHKLNQQGPLYFCGSYFKYGFHEDAFASAVQLCSQLLGRPMYDEKLVEPPL</sequence>
<evidence type="ECO:0000313" key="2">
    <source>
        <dbReference type="EMBL" id="MBE9661049.1"/>
    </source>
</evidence>
<dbReference type="PANTHER" id="PTHR42923">
    <property type="entry name" value="PROTOPORPHYRINOGEN OXIDASE"/>
    <property type="match status" value="1"/>
</dbReference>
<accession>A0A929KY57</accession>
<dbReference type="GO" id="GO:0016491">
    <property type="term" value="F:oxidoreductase activity"/>
    <property type="evidence" value="ECO:0007669"/>
    <property type="project" value="InterPro"/>
</dbReference>
<feature type="domain" description="Amine oxidase" evidence="1">
    <location>
        <begin position="29"/>
        <end position="314"/>
    </location>
</feature>
<dbReference type="Gene3D" id="1.10.405.20">
    <property type="match status" value="1"/>
</dbReference>
<proteinExistence type="predicted"/>